<gene>
    <name evidence="3" type="ORF">PQ472_09510</name>
</gene>
<reference evidence="3 4" key="1">
    <citation type="submission" date="2023-02" db="EMBL/GenBank/DDBJ databases">
        <title>Genome sequence of Lacticaseibacillus sp. KACC 23028.</title>
        <authorList>
            <person name="Kim S."/>
            <person name="Heo J."/>
            <person name="Kwon S.-W."/>
        </authorList>
    </citation>
    <scope>NUCLEOTIDE SEQUENCE [LARGE SCALE GENOMIC DNA]</scope>
    <source>
        <strain evidence="3 4">KACC 23028</strain>
    </source>
</reference>
<dbReference type="RefSeq" id="WP_274259388.1">
    <property type="nucleotide sequence ID" value="NZ_CP117884.1"/>
</dbReference>
<keyword evidence="4" id="KW-1185">Reference proteome</keyword>
<dbReference type="SUPFAM" id="SSF51735">
    <property type="entry name" value="NAD(P)-binding Rossmann-fold domains"/>
    <property type="match status" value="1"/>
</dbReference>
<name>A0ABY7WPM5_9LACO</name>
<dbReference type="InterPro" id="IPR036291">
    <property type="entry name" value="NAD(P)-bd_dom_sf"/>
</dbReference>
<evidence type="ECO:0000313" key="3">
    <source>
        <dbReference type="EMBL" id="WDF82124.1"/>
    </source>
</evidence>
<dbReference type="PANTHER" id="PTHR43976:SF16">
    <property type="entry name" value="SHORT-CHAIN DEHYDROGENASE_REDUCTASE FAMILY PROTEIN"/>
    <property type="match status" value="1"/>
</dbReference>
<dbReference type="EMBL" id="CP117884">
    <property type="protein sequence ID" value="WDF82124.1"/>
    <property type="molecule type" value="Genomic_DNA"/>
</dbReference>
<keyword evidence="2" id="KW-0560">Oxidoreductase</keyword>
<dbReference type="InterPro" id="IPR002347">
    <property type="entry name" value="SDR_fam"/>
</dbReference>
<dbReference type="PRINTS" id="PR00080">
    <property type="entry name" value="SDRFAMILY"/>
</dbReference>
<organism evidence="3 4">
    <name type="scientific">Lacticaseibacillus pabuli</name>
    <dbReference type="NCBI Taxonomy" id="3025672"/>
    <lineage>
        <taxon>Bacteria</taxon>
        <taxon>Bacillati</taxon>
        <taxon>Bacillota</taxon>
        <taxon>Bacilli</taxon>
        <taxon>Lactobacillales</taxon>
        <taxon>Lactobacillaceae</taxon>
        <taxon>Lacticaseibacillus</taxon>
    </lineage>
</organism>
<sequence>MSQVWFITGASRGLGRAIAQRVLEHGDYVVATARKVAVLSGLVDQFGKQVETLPLDVTDEQAVNSAIATAKEHFGRIDVLVNNAGYADMAPAEEMAMSSFKNQMDTDFYGTLYTVRAVLPLMRAQKSGRILNVTSIGGRIGSAGLSAYQSAKFAVEGLTEVLAK</sequence>
<evidence type="ECO:0000313" key="4">
    <source>
        <dbReference type="Proteomes" id="UP001220377"/>
    </source>
</evidence>
<proteinExistence type="inferred from homology"/>
<dbReference type="Gene3D" id="3.40.50.720">
    <property type="entry name" value="NAD(P)-binding Rossmann-like Domain"/>
    <property type="match status" value="1"/>
</dbReference>
<protein>
    <submittedName>
        <fullName evidence="3">SDR family NAD(P)-dependent oxidoreductase</fullName>
    </submittedName>
</protein>
<accession>A0ABY7WPM5</accession>
<dbReference type="InterPro" id="IPR051911">
    <property type="entry name" value="SDR_oxidoreductase"/>
</dbReference>
<dbReference type="Proteomes" id="UP001220377">
    <property type="component" value="Chromosome"/>
</dbReference>
<comment type="similarity">
    <text evidence="1">Belongs to the short-chain dehydrogenases/reductases (SDR) family.</text>
</comment>
<dbReference type="PRINTS" id="PR00081">
    <property type="entry name" value="GDHRDH"/>
</dbReference>
<evidence type="ECO:0000256" key="2">
    <source>
        <dbReference type="ARBA" id="ARBA00023002"/>
    </source>
</evidence>
<dbReference type="Pfam" id="PF00106">
    <property type="entry name" value="adh_short"/>
    <property type="match status" value="1"/>
</dbReference>
<evidence type="ECO:0000256" key="1">
    <source>
        <dbReference type="ARBA" id="ARBA00006484"/>
    </source>
</evidence>
<dbReference type="PANTHER" id="PTHR43976">
    <property type="entry name" value="SHORT CHAIN DEHYDROGENASE"/>
    <property type="match status" value="1"/>
</dbReference>